<sequence length="411" mass="46697">KGINHVCASSTECKIPLVCIVNTCKCPIDKYWDGFNCNSRKMHNALCNISAECSDTLFCTHGVCKCDRIDNWTGNNCTAKTTYGHSCLSNDDCTSQQICVNNTCICHITDLWNGTTCILAPKECSDINFKVDGVFTIYPTNALHPKPAYCVIQNGTRWTVIQRRFNGSVDFYRNWKVYKNGFGNVHGEHWLGNEFIHILSSNGRHKIRFQLWKTDGTNKHADYSTFSIGDEANKYLLTVNGYSGTAGCIEIMNDDQRCPSSNIVIFVKIPRLKSINSQLSESFSRVKCYRISDGGLFNITGISNTQYDSPEQNNDSRRLIYMYASNLSLQPRRLREGLISVGREGRASGKKFSTFDSDNDPVSRNCANEMHGGWWYSDCEYADLNQNYRSMRWLYDMGQVKKSIMMISRDK</sequence>
<feature type="non-terminal residue" evidence="2">
    <location>
        <position position="411"/>
    </location>
</feature>
<dbReference type="PROSITE" id="PS51406">
    <property type="entry name" value="FIBRINOGEN_C_2"/>
    <property type="match status" value="1"/>
</dbReference>
<reference evidence="2" key="1">
    <citation type="submission" date="2018-11" db="EMBL/GenBank/DDBJ databases">
        <authorList>
            <person name="Alioto T."/>
            <person name="Alioto T."/>
        </authorList>
    </citation>
    <scope>NUCLEOTIDE SEQUENCE</scope>
</reference>
<dbReference type="PANTHER" id="PTHR19143:SF327">
    <property type="entry name" value="FI21813P1-RELATED"/>
    <property type="match status" value="1"/>
</dbReference>
<feature type="domain" description="Fibrinogen C-terminal" evidence="1">
    <location>
        <begin position="115"/>
        <end position="388"/>
    </location>
</feature>
<protein>
    <recommendedName>
        <fullName evidence="1">Fibrinogen C-terminal domain-containing protein</fullName>
    </recommendedName>
</protein>
<dbReference type="PANTHER" id="PTHR19143">
    <property type="entry name" value="FIBRINOGEN/TENASCIN/ANGIOPOEITIN"/>
    <property type="match status" value="1"/>
</dbReference>
<dbReference type="InterPro" id="IPR002181">
    <property type="entry name" value="Fibrinogen_a/b/g_C_dom"/>
</dbReference>
<evidence type="ECO:0000259" key="1">
    <source>
        <dbReference type="PROSITE" id="PS51406"/>
    </source>
</evidence>
<dbReference type="InterPro" id="IPR036056">
    <property type="entry name" value="Fibrinogen-like_C"/>
</dbReference>
<name>A0A8B6EI41_MYTGA</name>
<dbReference type="Gene3D" id="3.90.215.10">
    <property type="entry name" value="Gamma Fibrinogen, chain A, domain 1"/>
    <property type="match status" value="1"/>
</dbReference>
<dbReference type="InterPro" id="IPR050373">
    <property type="entry name" value="Fibrinogen_C-term_domain"/>
</dbReference>
<gene>
    <name evidence="2" type="ORF">MGAL_10B026009</name>
</gene>
<proteinExistence type="predicted"/>
<dbReference type="Gene3D" id="4.10.530.10">
    <property type="entry name" value="Gamma-fibrinogen Carboxyl Terminal Fragment, domain 2"/>
    <property type="match status" value="1"/>
</dbReference>
<keyword evidence="3" id="KW-1185">Reference proteome</keyword>
<dbReference type="Proteomes" id="UP000596742">
    <property type="component" value="Unassembled WGS sequence"/>
</dbReference>
<dbReference type="SMART" id="SM00186">
    <property type="entry name" value="FBG"/>
    <property type="match status" value="1"/>
</dbReference>
<accession>A0A8B6EI41</accession>
<dbReference type="SUPFAM" id="SSF56496">
    <property type="entry name" value="Fibrinogen C-terminal domain-like"/>
    <property type="match status" value="2"/>
</dbReference>
<dbReference type="Pfam" id="PF00147">
    <property type="entry name" value="Fibrinogen_C"/>
    <property type="match status" value="2"/>
</dbReference>
<organism evidence="2 3">
    <name type="scientific">Mytilus galloprovincialis</name>
    <name type="common">Mediterranean mussel</name>
    <dbReference type="NCBI Taxonomy" id="29158"/>
    <lineage>
        <taxon>Eukaryota</taxon>
        <taxon>Metazoa</taxon>
        <taxon>Spiralia</taxon>
        <taxon>Lophotrochozoa</taxon>
        <taxon>Mollusca</taxon>
        <taxon>Bivalvia</taxon>
        <taxon>Autobranchia</taxon>
        <taxon>Pteriomorphia</taxon>
        <taxon>Mytilida</taxon>
        <taxon>Mytiloidea</taxon>
        <taxon>Mytilidae</taxon>
        <taxon>Mytilinae</taxon>
        <taxon>Mytilus</taxon>
    </lineage>
</organism>
<dbReference type="GO" id="GO:0005615">
    <property type="term" value="C:extracellular space"/>
    <property type="evidence" value="ECO:0007669"/>
    <property type="project" value="TreeGrafter"/>
</dbReference>
<evidence type="ECO:0000313" key="3">
    <source>
        <dbReference type="Proteomes" id="UP000596742"/>
    </source>
</evidence>
<dbReference type="OrthoDB" id="6121324at2759"/>
<comment type="caution">
    <text evidence="2">The sequence shown here is derived from an EMBL/GenBank/DDBJ whole genome shotgun (WGS) entry which is preliminary data.</text>
</comment>
<dbReference type="AlphaFoldDB" id="A0A8B6EI41"/>
<dbReference type="InterPro" id="IPR014716">
    <property type="entry name" value="Fibrinogen_a/b/g_C_1"/>
</dbReference>
<evidence type="ECO:0000313" key="2">
    <source>
        <dbReference type="EMBL" id="VDI35090.1"/>
    </source>
</evidence>
<dbReference type="EMBL" id="UYJE01005203">
    <property type="protein sequence ID" value="VDI35090.1"/>
    <property type="molecule type" value="Genomic_DNA"/>
</dbReference>